<dbReference type="EMBL" id="CM016560">
    <property type="protein sequence ID" value="TKV91443.1"/>
    <property type="molecule type" value="Genomic_DNA"/>
</dbReference>
<name>A0A4U6SU15_SETVI</name>
<dbReference type="Gramene" id="TKV91443">
    <property type="protein sequence ID" value="TKV91443"/>
    <property type="gene ID" value="SEVIR_9G097000v2"/>
</dbReference>
<evidence type="ECO:0000313" key="1">
    <source>
        <dbReference type="EMBL" id="TKV91443.1"/>
    </source>
</evidence>
<accession>A0A4U6SU15</accession>
<protein>
    <submittedName>
        <fullName evidence="1">Uncharacterized protein</fullName>
    </submittedName>
</protein>
<dbReference type="AlphaFoldDB" id="A0A4U6SU15"/>
<sequence>MLCTPRAHLRLPANRAPLHSHSRAAFSVRAPLLRRFVRVQLWWVVVAAGDEKATKILTLIFCINTSQCDSQLAVLIYWQKVKTVCWMNFHGVLLCKFWPVIRVDPASPAAGHAVAILGAVEAAGPSYFSHSTNRNSAALSFNGLSFLICSFTSFHRERNVFFLNTRGRCASARKCVVVALYHHCIS</sequence>
<gene>
    <name evidence="1" type="ORF">SEVIR_9G097000v2</name>
</gene>
<keyword evidence="2" id="KW-1185">Reference proteome</keyword>
<evidence type="ECO:0000313" key="2">
    <source>
        <dbReference type="Proteomes" id="UP000298652"/>
    </source>
</evidence>
<proteinExistence type="predicted"/>
<reference evidence="1" key="1">
    <citation type="submission" date="2019-03" db="EMBL/GenBank/DDBJ databases">
        <title>WGS assembly of Setaria viridis.</title>
        <authorList>
            <person name="Huang P."/>
            <person name="Jenkins J."/>
            <person name="Grimwood J."/>
            <person name="Barry K."/>
            <person name="Healey A."/>
            <person name="Mamidi S."/>
            <person name="Sreedasyam A."/>
            <person name="Shu S."/>
            <person name="Feldman M."/>
            <person name="Wu J."/>
            <person name="Yu Y."/>
            <person name="Chen C."/>
            <person name="Johnson J."/>
            <person name="Rokhsar D."/>
            <person name="Baxter I."/>
            <person name="Schmutz J."/>
            <person name="Brutnell T."/>
            <person name="Kellogg E."/>
        </authorList>
    </citation>
    <scope>NUCLEOTIDE SEQUENCE [LARGE SCALE GENOMIC DNA]</scope>
</reference>
<organism evidence="1 2">
    <name type="scientific">Setaria viridis</name>
    <name type="common">Green bristlegrass</name>
    <name type="synonym">Setaria italica subsp. viridis</name>
    <dbReference type="NCBI Taxonomy" id="4556"/>
    <lineage>
        <taxon>Eukaryota</taxon>
        <taxon>Viridiplantae</taxon>
        <taxon>Streptophyta</taxon>
        <taxon>Embryophyta</taxon>
        <taxon>Tracheophyta</taxon>
        <taxon>Spermatophyta</taxon>
        <taxon>Magnoliopsida</taxon>
        <taxon>Liliopsida</taxon>
        <taxon>Poales</taxon>
        <taxon>Poaceae</taxon>
        <taxon>PACMAD clade</taxon>
        <taxon>Panicoideae</taxon>
        <taxon>Panicodae</taxon>
        <taxon>Paniceae</taxon>
        <taxon>Cenchrinae</taxon>
        <taxon>Setaria</taxon>
    </lineage>
</organism>
<dbReference type="Proteomes" id="UP000298652">
    <property type="component" value="Chromosome 9"/>
</dbReference>